<dbReference type="PANTHER" id="PTHR33086:SF94">
    <property type="entry name" value="EXPRESSED PROTEIN"/>
    <property type="match status" value="1"/>
</dbReference>
<organism evidence="3 4">
    <name type="scientific">Urochloa decumbens</name>
    <dbReference type="NCBI Taxonomy" id="240449"/>
    <lineage>
        <taxon>Eukaryota</taxon>
        <taxon>Viridiplantae</taxon>
        <taxon>Streptophyta</taxon>
        <taxon>Embryophyta</taxon>
        <taxon>Tracheophyta</taxon>
        <taxon>Spermatophyta</taxon>
        <taxon>Magnoliopsida</taxon>
        <taxon>Liliopsida</taxon>
        <taxon>Poales</taxon>
        <taxon>Poaceae</taxon>
        <taxon>PACMAD clade</taxon>
        <taxon>Panicoideae</taxon>
        <taxon>Panicodae</taxon>
        <taxon>Paniceae</taxon>
        <taxon>Melinidinae</taxon>
        <taxon>Urochloa</taxon>
    </lineage>
</organism>
<reference evidence="4" key="1">
    <citation type="submission" date="2024-06" db="EMBL/GenBank/DDBJ databases">
        <authorList>
            <person name="Ryan C."/>
        </authorList>
    </citation>
    <scope>NUCLEOTIDE SEQUENCE [LARGE SCALE GENOMIC DNA]</scope>
</reference>
<dbReference type="AlphaFoldDB" id="A0ABC8YJW1"/>
<protein>
    <recommendedName>
        <fullName evidence="1">DUF1618 domain-containing protein</fullName>
    </recommendedName>
</protein>
<sequence>MAAANRPPPCAVLLRGVDVERLSDELPHAWGTIRCRTRKSYGCGQHGQKLVEGLTLHLRIIDDHPNLTYSMYIRLSDEALRAIQSELGHGDKPLVQAVGGGREMYARGLVFHADESLVALSLVFRLREDERAYHLVYDAAVQSLSMAADLPPDVSSVTGPPIPVRRLDGGGVDLVVMAKLLEVVKSPEQTPDDDGVLCVWPMAPPSTAAADLSSSSGIDRWQIKKRRFQGEGDKEDYFFAHDAFSFDVHGFWVNLAEGVLHCDLRAAAAAGDHRSAVDFDLISLPPGSESEFGYDMDLGLASMFRTMGSAGDSVKYVSIDHFGDVIGDRMVIVWSLHLDNGHSWRWNRDDQFSVRSLWELEGFREARLPENMPKCPVVMPDGALCFLLPNKRKTLADSMDDHVCILDVRSMSVLWSGRVRGFHSNAPAILPSSFIKSLDPLVPSGS</sequence>
<proteinExistence type="predicted"/>
<dbReference type="EMBL" id="OZ075126">
    <property type="protein sequence ID" value="CAL4944165.1"/>
    <property type="molecule type" value="Genomic_DNA"/>
</dbReference>
<name>A0ABC8YJW1_9POAL</name>
<dbReference type="PANTHER" id="PTHR33086">
    <property type="entry name" value="OS05G0468200 PROTEIN-RELATED"/>
    <property type="match status" value="1"/>
</dbReference>
<accession>A0ABC8YJW1</accession>
<evidence type="ECO:0000259" key="1">
    <source>
        <dbReference type="Pfam" id="PF07762"/>
    </source>
</evidence>
<evidence type="ECO:0000313" key="3">
    <source>
        <dbReference type="EMBL" id="CAL4944169.1"/>
    </source>
</evidence>
<dbReference type="Proteomes" id="UP001497457">
    <property type="component" value="Chromosome 16b"/>
</dbReference>
<feature type="domain" description="DUF1618" evidence="1">
    <location>
        <begin position="252"/>
        <end position="380"/>
    </location>
</feature>
<dbReference type="EMBL" id="OZ075126">
    <property type="protein sequence ID" value="CAL4944169.1"/>
    <property type="molecule type" value="Genomic_DNA"/>
</dbReference>
<keyword evidence="4" id="KW-1185">Reference proteome</keyword>
<evidence type="ECO:0000313" key="4">
    <source>
        <dbReference type="Proteomes" id="UP001497457"/>
    </source>
</evidence>
<dbReference type="InterPro" id="IPR011676">
    <property type="entry name" value="DUF1618"/>
</dbReference>
<dbReference type="Pfam" id="PF07762">
    <property type="entry name" value="DUF1618"/>
    <property type="match status" value="1"/>
</dbReference>
<gene>
    <name evidence="2" type="ORF">URODEC1_LOCUS34631</name>
    <name evidence="3" type="ORF">URODEC1_LOCUS34634</name>
</gene>
<evidence type="ECO:0000313" key="2">
    <source>
        <dbReference type="EMBL" id="CAL4944165.1"/>
    </source>
</evidence>
<reference evidence="3 4" key="2">
    <citation type="submission" date="2024-10" db="EMBL/GenBank/DDBJ databases">
        <authorList>
            <person name="Ryan C."/>
        </authorList>
    </citation>
    <scope>NUCLEOTIDE SEQUENCE [LARGE SCALE GENOMIC DNA]</scope>
</reference>